<dbReference type="CDD" id="cd00093">
    <property type="entry name" value="HTH_XRE"/>
    <property type="match status" value="1"/>
</dbReference>
<dbReference type="InterPro" id="IPR001387">
    <property type="entry name" value="Cro/C1-type_HTH"/>
</dbReference>
<name>A0A1H8YJW6_9PSEU</name>
<dbReference type="RefSeq" id="WP_091625929.1">
    <property type="nucleotide sequence ID" value="NZ_FOEF01000020.1"/>
</dbReference>
<dbReference type="InterPro" id="IPR043917">
    <property type="entry name" value="DUF5753"/>
</dbReference>
<dbReference type="OrthoDB" id="4285266at2"/>
<gene>
    <name evidence="2" type="ORF">SAMN04489732_120100</name>
</gene>
<evidence type="ECO:0000259" key="1">
    <source>
        <dbReference type="PROSITE" id="PS50943"/>
    </source>
</evidence>
<evidence type="ECO:0000313" key="3">
    <source>
        <dbReference type="Proteomes" id="UP000198582"/>
    </source>
</evidence>
<protein>
    <submittedName>
        <fullName evidence="2">Helix-turn-helix domain-containing protein</fullName>
    </submittedName>
</protein>
<dbReference type="Pfam" id="PF13560">
    <property type="entry name" value="HTH_31"/>
    <property type="match status" value="1"/>
</dbReference>
<dbReference type="SMART" id="SM00530">
    <property type="entry name" value="HTH_XRE"/>
    <property type="match status" value="1"/>
</dbReference>
<dbReference type="PROSITE" id="PS50943">
    <property type="entry name" value="HTH_CROC1"/>
    <property type="match status" value="1"/>
</dbReference>
<sequence length="302" mass="33795">MLFTSIGGTVAQPSFRRRRLAKKLQEQRESAGLTVAEAVRLSGFSQAKLSRIETGAYGVSGDDVHTLCEAYGADEETTESFTRLARQAKERNLWWRSYSDILGNANYIELEADSAALHAFTIDIIPGLLQTSGYYEAIIRADTPLVSKETVARRVEARLARQQQIKDQNVRVWAIIDEPALLRPVGGHAVMADQIDYLLKIADTPHVSFQVLPLTAGAHQSIGKPFTQFFLRDGFRVVGIDSHDGGLFMEDNQRVRHFEEAWTSLAAMALPFPHSIEVLRARSEEHRRNAHALRKPAKMAEK</sequence>
<dbReference type="GO" id="GO:0003677">
    <property type="term" value="F:DNA binding"/>
    <property type="evidence" value="ECO:0007669"/>
    <property type="project" value="InterPro"/>
</dbReference>
<dbReference type="Proteomes" id="UP000198582">
    <property type="component" value="Unassembled WGS sequence"/>
</dbReference>
<dbReference type="Pfam" id="PF19054">
    <property type="entry name" value="DUF5753"/>
    <property type="match status" value="1"/>
</dbReference>
<feature type="domain" description="HTH cro/C1-type" evidence="1">
    <location>
        <begin position="24"/>
        <end position="78"/>
    </location>
</feature>
<organism evidence="2 3">
    <name type="scientific">Amycolatopsis saalfeldensis</name>
    <dbReference type="NCBI Taxonomy" id="394193"/>
    <lineage>
        <taxon>Bacteria</taxon>
        <taxon>Bacillati</taxon>
        <taxon>Actinomycetota</taxon>
        <taxon>Actinomycetes</taxon>
        <taxon>Pseudonocardiales</taxon>
        <taxon>Pseudonocardiaceae</taxon>
        <taxon>Amycolatopsis</taxon>
    </lineage>
</organism>
<dbReference type="STRING" id="394193.SAMN04489732_120100"/>
<dbReference type="InterPro" id="IPR010982">
    <property type="entry name" value="Lambda_DNA-bd_dom_sf"/>
</dbReference>
<dbReference type="AlphaFoldDB" id="A0A1H8YJW6"/>
<dbReference type="EMBL" id="FOEF01000020">
    <property type="protein sequence ID" value="SEP52437.1"/>
    <property type="molecule type" value="Genomic_DNA"/>
</dbReference>
<accession>A0A1H8YJW6</accession>
<dbReference type="Gene3D" id="1.10.260.40">
    <property type="entry name" value="lambda repressor-like DNA-binding domains"/>
    <property type="match status" value="1"/>
</dbReference>
<keyword evidence="3" id="KW-1185">Reference proteome</keyword>
<reference evidence="2 3" key="1">
    <citation type="submission" date="2016-10" db="EMBL/GenBank/DDBJ databases">
        <authorList>
            <person name="de Groot N.N."/>
        </authorList>
    </citation>
    <scope>NUCLEOTIDE SEQUENCE [LARGE SCALE GENOMIC DNA]</scope>
    <source>
        <strain evidence="2 3">DSM 44993</strain>
    </source>
</reference>
<evidence type="ECO:0000313" key="2">
    <source>
        <dbReference type="EMBL" id="SEP52437.1"/>
    </source>
</evidence>
<dbReference type="SUPFAM" id="SSF47413">
    <property type="entry name" value="lambda repressor-like DNA-binding domains"/>
    <property type="match status" value="1"/>
</dbReference>
<proteinExistence type="predicted"/>